<feature type="region of interest" description="Disordered" evidence="1">
    <location>
        <begin position="1"/>
        <end position="36"/>
    </location>
</feature>
<comment type="caution">
    <text evidence="2">The sequence shown here is derived from an EMBL/GenBank/DDBJ whole genome shotgun (WGS) entry which is preliminary data.</text>
</comment>
<evidence type="ECO:0000313" key="3">
    <source>
        <dbReference type="Proteomes" id="UP001501727"/>
    </source>
</evidence>
<reference evidence="3" key="1">
    <citation type="journal article" date="2019" name="Int. J. Syst. Evol. Microbiol.">
        <title>The Global Catalogue of Microorganisms (GCM) 10K type strain sequencing project: providing services to taxonomists for standard genome sequencing and annotation.</title>
        <authorList>
            <consortium name="The Broad Institute Genomics Platform"/>
            <consortium name="The Broad Institute Genome Sequencing Center for Infectious Disease"/>
            <person name="Wu L."/>
            <person name="Ma J."/>
        </authorList>
    </citation>
    <scope>NUCLEOTIDE SEQUENCE [LARGE SCALE GENOMIC DNA]</scope>
    <source>
        <strain evidence="3">JCM 16916</strain>
    </source>
</reference>
<name>A0ABP7MU57_9GAMM</name>
<protein>
    <submittedName>
        <fullName evidence="2">Uncharacterized protein</fullName>
    </submittedName>
</protein>
<dbReference type="EMBL" id="BAAAZU010000021">
    <property type="protein sequence ID" value="GAA3928060.1"/>
    <property type="molecule type" value="Genomic_DNA"/>
</dbReference>
<evidence type="ECO:0000256" key="1">
    <source>
        <dbReference type="SAM" id="MobiDB-lite"/>
    </source>
</evidence>
<accession>A0ABP7MU57</accession>
<dbReference type="Proteomes" id="UP001501727">
    <property type="component" value="Unassembled WGS sequence"/>
</dbReference>
<feature type="compositionally biased region" description="Polar residues" evidence="1">
    <location>
        <begin position="10"/>
        <end position="28"/>
    </location>
</feature>
<evidence type="ECO:0000313" key="2">
    <source>
        <dbReference type="EMBL" id="GAA3928060.1"/>
    </source>
</evidence>
<keyword evidence="3" id="KW-1185">Reference proteome</keyword>
<gene>
    <name evidence="2" type="ORF">GCM10022229_22370</name>
</gene>
<organism evidence="2 3">
    <name type="scientific">Luteimonas lutimaris</name>
    <dbReference type="NCBI Taxonomy" id="698645"/>
    <lineage>
        <taxon>Bacteria</taxon>
        <taxon>Pseudomonadati</taxon>
        <taxon>Pseudomonadota</taxon>
        <taxon>Gammaproteobacteria</taxon>
        <taxon>Lysobacterales</taxon>
        <taxon>Lysobacteraceae</taxon>
        <taxon>Luteimonas</taxon>
    </lineage>
</organism>
<sequence length="67" mass="7324">MEDIDAAETRPSNEQIECTGNQPINTTYGPPASEVSDCDVGKNGKEYPAEPTMKACTPKYILEMDDL</sequence>
<proteinExistence type="predicted"/>